<dbReference type="InterPro" id="IPR005901">
    <property type="entry name" value="GLPGLI"/>
</dbReference>
<gene>
    <name evidence="1" type="ORF">G3570_04290</name>
</gene>
<evidence type="ECO:0000313" key="2">
    <source>
        <dbReference type="Proteomes" id="UP000473278"/>
    </source>
</evidence>
<dbReference type="NCBIfam" id="TIGR01200">
    <property type="entry name" value="GLPGLI"/>
    <property type="match status" value="1"/>
</dbReference>
<proteinExistence type="predicted"/>
<comment type="caution">
    <text evidence="1">The sequence shown here is derived from an EMBL/GenBank/DDBJ whole genome shotgun (WGS) entry which is preliminary data.</text>
</comment>
<organism evidence="1 2">
    <name type="scientific">Halalkalibaculum roseum</name>
    <dbReference type="NCBI Taxonomy" id="2709311"/>
    <lineage>
        <taxon>Bacteria</taxon>
        <taxon>Pseudomonadati</taxon>
        <taxon>Balneolota</taxon>
        <taxon>Balneolia</taxon>
        <taxon>Balneolales</taxon>
        <taxon>Balneolaceae</taxon>
        <taxon>Halalkalibaculum</taxon>
    </lineage>
</organism>
<dbReference type="Pfam" id="PF09697">
    <property type="entry name" value="Porph_ging"/>
    <property type="match status" value="1"/>
</dbReference>
<dbReference type="AlphaFoldDB" id="A0A6M1SLG1"/>
<dbReference type="Proteomes" id="UP000473278">
    <property type="component" value="Unassembled WGS sequence"/>
</dbReference>
<dbReference type="RefSeq" id="WP_165139611.1">
    <property type="nucleotide sequence ID" value="NZ_JAALLT010000002.1"/>
</dbReference>
<reference evidence="1 2" key="1">
    <citation type="submission" date="2020-02" db="EMBL/GenBank/DDBJ databases">
        <title>Balneolaceae bacterium YR4-1, complete genome.</title>
        <authorList>
            <person name="Li Y."/>
            <person name="Wu S."/>
        </authorList>
    </citation>
    <scope>NUCLEOTIDE SEQUENCE [LARGE SCALE GENOMIC DNA]</scope>
    <source>
        <strain evidence="1 2">YR4-1</strain>
    </source>
</reference>
<sequence length="261" mass="30271">MKKNKILLTILISVAPFLSFGQVGGRVGYITILENEDFIGLESTLYFKDAESFFFVDMKSRLENKYTGDEIQLVDESSIDYQLDFTPKSPFKYQVYYNQLDKSIISQTSIFENWKTYPCVVIENSGTINWNIINEFKQIGKFNVKKATTSFRGRNYEVWFTPDIPISIGPWKFHGLPGLILEVKDEEMGVQFLFSSIEIPYDVKEKILPPNEGKHIQIEEYASYQSNFSEEFVKTLKAKLPRGIQPEISVKKLVKSIEREY</sequence>
<dbReference type="EMBL" id="JAALLT010000002">
    <property type="protein sequence ID" value="NGP75839.1"/>
    <property type="molecule type" value="Genomic_DNA"/>
</dbReference>
<protein>
    <submittedName>
        <fullName evidence="1">GLPGLI family protein</fullName>
    </submittedName>
</protein>
<name>A0A6M1SLG1_9BACT</name>
<evidence type="ECO:0000313" key="1">
    <source>
        <dbReference type="EMBL" id="NGP75839.1"/>
    </source>
</evidence>
<keyword evidence="2" id="KW-1185">Reference proteome</keyword>
<accession>A0A6M1SLG1</accession>